<reference evidence="6 7" key="1">
    <citation type="journal article" date="2004" name="Genome Res.">
        <title>The complete genome and proteome of Mycoplasma mobile.</title>
        <authorList>
            <person name="Jaffe J.D."/>
            <person name="Stange-Thomann N."/>
            <person name="Smith C."/>
            <person name="DeCaprio D."/>
            <person name="Fisher S."/>
            <person name="Butler J."/>
            <person name="Calvo S."/>
            <person name="Elkins T."/>
            <person name="FitzGerald M.G."/>
            <person name="Hafez N."/>
            <person name="Kodira C.D."/>
            <person name="Major J."/>
            <person name="Wang S."/>
            <person name="Wilkinson J."/>
            <person name="Nicol R."/>
            <person name="Nusbaum C."/>
            <person name="Birren B."/>
            <person name="Berg H.C."/>
            <person name="Church G.M."/>
        </authorList>
    </citation>
    <scope>NUCLEOTIDE SEQUENCE [LARGE SCALE GENOMIC DNA]</scope>
    <source>
        <strain evidence="7">ATCC 43663 / 163K / NCTC 11711</strain>
    </source>
</reference>
<dbReference type="Proteomes" id="UP000009072">
    <property type="component" value="Chromosome"/>
</dbReference>
<dbReference type="GO" id="GO:0008170">
    <property type="term" value="F:N-methyltransferase activity"/>
    <property type="evidence" value="ECO:0007669"/>
    <property type="project" value="InterPro"/>
</dbReference>
<dbReference type="REBASE" id="8245">
    <property type="entry name" value="M.MmoORF4610P"/>
</dbReference>
<evidence type="ECO:0000313" key="7">
    <source>
        <dbReference type="Proteomes" id="UP000009072"/>
    </source>
</evidence>
<name>Q6KHI3_MYCM1</name>
<dbReference type="KEGG" id="mmo:MMOB4610"/>
<dbReference type="InterPro" id="IPR002052">
    <property type="entry name" value="DNA_methylase_N6_adenine_CS"/>
</dbReference>
<dbReference type="PIRSF" id="PIRSF015855">
    <property type="entry name" value="TypeIII_Mtase_mKpnI"/>
    <property type="match status" value="1"/>
</dbReference>
<keyword evidence="2 6" id="KW-0489">Methyltransferase</keyword>
<dbReference type="GO" id="GO:0032259">
    <property type="term" value="P:methylation"/>
    <property type="evidence" value="ECO:0007669"/>
    <property type="project" value="UniProtKB-KW"/>
</dbReference>
<protein>
    <submittedName>
        <fullName evidence="6">Type III restriction-modification system methylase</fullName>
        <ecNumber evidence="6">3.1.21.5</ecNumber>
    </submittedName>
</protein>
<dbReference type="Pfam" id="PF01555">
    <property type="entry name" value="N6_N4_Mtase"/>
    <property type="match status" value="1"/>
</dbReference>
<dbReference type="eggNOG" id="COG2189">
    <property type="taxonomic scope" value="Bacteria"/>
</dbReference>
<accession>Q6KHI3</accession>
<dbReference type="GO" id="GO:0015668">
    <property type="term" value="F:type III site-specific deoxyribonuclease activity"/>
    <property type="evidence" value="ECO:0007669"/>
    <property type="project" value="UniProtKB-EC"/>
</dbReference>
<dbReference type="Gene3D" id="3.40.50.150">
    <property type="entry name" value="Vaccinia Virus protein VP39"/>
    <property type="match status" value="1"/>
</dbReference>
<dbReference type="GO" id="GO:0003677">
    <property type="term" value="F:DNA binding"/>
    <property type="evidence" value="ECO:0007669"/>
    <property type="project" value="InterPro"/>
</dbReference>
<keyword evidence="4" id="KW-0949">S-adenosyl-L-methionine</keyword>
<keyword evidence="6" id="KW-0378">Hydrolase</keyword>
<dbReference type="STRING" id="267748.MMOB4610"/>
<dbReference type="HOGENOM" id="CLU_020164_1_2_14"/>
<evidence type="ECO:0000256" key="1">
    <source>
        <dbReference type="ARBA" id="ARBA00006594"/>
    </source>
</evidence>
<feature type="domain" description="DNA methylase N-4/N-6" evidence="5">
    <location>
        <begin position="111"/>
        <end position="450"/>
    </location>
</feature>
<evidence type="ECO:0000313" key="6">
    <source>
        <dbReference type="EMBL" id="AAT27947.1"/>
    </source>
</evidence>
<dbReference type="EC" id="3.1.21.5" evidence="6"/>
<dbReference type="PROSITE" id="PS00092">
    <property type="entry name" value="N6_MTASE"/>
    <property type="match status" value="1"/>
</dbReference>
<dbReference type="InterPro" id="IPR029063">
    <property type="entry name" value="SAM-dependent_MTases_sf"/>
</dbReference>
<comment type="similarity">
    <text evidence="1">Belongs to the N(4)/N(6)-methyltransferase family.</text>
</comment>
<evidence type="ECO:0000256" key="2">
    <source>
        <dbReference type="ARBA" id="ARBA00022603"/>
    </source>
</evidence>
<dbReference type="PRINTS" id="PR00506">
    <property type="entry name" value="D21N6MTFRASE"/>
</dbReference>
<evidence type="ECO:0000256" key="4">
    <source>
        <dbReference type="ARBA" id="ARBA00022691"/>
    </source>
</evidence>
<sequence length="549" mass="63890">MSKKEKIIEKIKAYDRSYFNDDQKIIAIEIIKNCPEKEVQSYFDFIQFKRNTGFVFDYAPEIAKGRLITLRENVGKRINVFNEIQNDENKLIIGDNYNALKSLKITHKGKINIIYIDPPYNTESALKDGNSSSKEKITSTSKFAYKDKFGRGGWLNMINERLILAKDLLTDEGLIFVSIDDSEQAYLKVLMDNIFGEDNFVNQIAWVSNKKGRQISNSLLAKTYEYILIYSKNSDKEFKFNKLDQEYAKKIMPSIYEKTDYEIMRDEYGEFVIKNELHNSNIKAFNINTRKNLFFPLFIIENEIFTNDTKNRNQKIVFPPKNQEGLQGVWRWSKEKIENSKQDLYIDEKNNQIKIYTKIRDMSIFPKDVILSPKISTKSGTSEFLQIFEEEKFQYPKPVELLKFLIKISGNKNSIVLDFFAGSGTTGQAVLELNKEDGGNRNFILCTNNENNIAEEISYERLFRIITGKTTDGNKKFKWLDKNEPFYGAKLRVINIDDSIKISLNDQVSENVYYDCVKGLKLLNNNYNKEGLELFYDLSALNPINEEVV</sequence>
<organism evidence="6 7">
    <name type="scientific">Mycoplasma mobile (strain ATCC 43663 / 163K / NCTC 11711)</name>
    <name type="common">Mesomycoplasma mobile</name>
    <dbReference type="NCBI Taxonomy" id="267748"/>
    <lineage>
        <taxon>Bacteria</taxon>
        <taxon>Bacillati</taxon>
        <taxon>Mycoplasmatota</taxon>
        <taxon>Mycoplasmoidales</taxon>
        <taxon>Metamycoplasmataceae</taxon>
        <taxon>Mesomycoplasma</taxon>
    </lineage>
</organism>
<gene>
    <name evidence="6" type="ordered locus">MMOB4610</name>
</gene>
<dbReference type="InterPro" id="IPR002295">
    <property type="entry name" value="N4/N6-MTase_EcoPI_Mod-like"/>
</dbReference>
<dbReference type="OrthoDB" id="9800801at2"/>
<proteinExistence type="inferred from homology"/>
<dbReference type="RefSeq" id="WP_011264981.1">
    <property type="nucleotide sequence ID" value="NC_006908.1"/>
</dbReference>
<keyword evidence="7" id="KW-1185">Reference proteome</keyword>
<dbReference type="AlphaFoldDB" id="Q6KHI3"/>
<dbReference type="InterPro" id="IPR002941">
    <property type="entry name" value="DNA_methylase_N4/N6"/>
</dbReference>
<dbReference type="SUPFAM" id="SSF53335">
    <property type="entry name" value="S-adenosyl-L-methionine-dependent methyltransferases"/>
    <property type="match status" value="1"/>
</dbReference>
<keyword evidence="3" id="KW-0808">Transferase</keyword>
<evidence type="ECO:0000259" key="5">
    <source>
        <dbReference type="Pfam" id="PF01555"/>
    </source>
</evidence>
<dbReference type="EMBL" id="AE017308">
    <property type="protein sequence ID" value="AAT27947.1"/>
    <property type="molecule type" value="Genomic_DNA"/>
</dbReference>
<evidence type="ECO:0000256" key="3">
    <source>
        <dbReference type="ARBA" id="ARBA00022679"/>
    </source>
</evidence>